<organism evidence="3 4">
    <name type="scientific">Sporothrix bragantina</name>
    <dbReference type="NCBI Taxonomy" id="671064"/>
    <lineage>
        <taxon>Eukaryota</taxon>
        <taxon>Fungi</taxon>
        <taxon>Dikarya</taxon>
        <taxon>Ascomycota</taxon>
        <taxon>Pezizomycotina</taxon>
        <taxon>Sordariomycetes</taxon>
        <taxon>Sordariomycetidae</taxon>
        <taxon>Ophiostomatales</taxon>
        <taxon>Ophiostomataceae</taxon>
        <taxon>Sporothrix</taxon>
    </lineage>
</organism>
<evidence type="ECO:0008006" key="5">
    <source>
        <dbReference type="Google" id="ProtNLM"/>
    </source>
</evidence>
<proteinExistence type="predicted"/>
<evidence type="ECO:0000313" key="3">
    <source>
        <dbReference type="EMBL" id="CAK7235478.1"/>
    </source>
</evidence>
<dbReference type="InterPro" id="IPR008979">
    <property type="entry name" value="Galactose-bd-like_sf"/>
</dbReference>
<dbReference type="Gene3D" id="2.60.120.260">
    <property type="entry name" value="Galactose-binding domain-like"/>
    <property type="match status" value="1"/>
</dbReference>
<sequence>MQILKLVAALSVLSVGRVLANPCKPAQPTSSTSSATSSSAISSLISSSTGVSSSSAAVSSSSSAISTSSSVPLSSSSSSVSSSSSISTTNSSPLSSSSTVSSASSSSSITSSSSSVAAGPTCGVNAVSNDNFDGGDSTGDSGPSLSPWTFSSTGGGGYSFVTGDNSPYAINLYTTGAGSATITQTIETVPGEEYTMSFTHYFLTGNTLSYIECVFDNSYGTYKLLYGNALAKDQWIPYTGPVPVTGSTTTYTCKWTSTVTSSIYLEGFQFYYSC</sequence>
<keyword evidence="2" id="KW-0732">Signal</keyword>
<name>A0ABP0CTW0_9PEZI</name>
<protein>
    <recommendedName>
        <fullName evidence="5">CBM-cenC domain-containing protein</fullName>
    </recommendedName>
</protein>
<evidence type="ECO:0000313" key="4">
    <source>
        <dbReference type="Proteomes" id="UP001642406"/>
    </source>
</evidence>
<reference evidence="3 4" key="1">
    <citation type="submission" date="2024-01" db="EMBL/GenBank/DDBJ databases">
        <authorList>
            <person name="Allen C."/>
            <person name="Tagirdzhanova G."/>
        </authorList>
    </citation>
    <scope>NUCLEOTIDE SEQUENCE [LARGE SCALE GENOMIC DNA]</scope>
</reference>
<keyword evidence="4" id="KW-1185">Reference proteome</keyword>
<dbReference type="EMBL" id="CAWUHC010000142">
    <property type="protein sequence ID" value="CAK7235478.1"/>
    <property type="molecule type" value="Genomic_DNA"/>
</dbReference>
<accession>A0ABP0CTW0</accession>
<feature type="region of interest" description="Disordered" evidence="1">
    <location>
        <begin position="65"/>
        <end position="102"/>
    </location>
</feature>
<evidence type="ECO:0000256" key="2">
    <source>
        <dbReference type="SAM" id="SignalP"/>
    </source>
</evidence>
<evidence type="ECO:0000256" key="1">
    <source>
        <dbReference type="SAM" id="MobiDB-lite"/>
    </source>
</evidence>
<gene>
    <name evidence="3" type="ORF">SBRCBS47491_009306</name>
</gene>
<dbReference type="Proteomes" id="UP001642406">
    <property type="component" value="Unassembled WGS sequence"/>
</dbReference>
<feature type="signal peptide" evidence="2">
    <location>
        <begin position="1"/>
        <end position="20"/>
    </location>
</feature>
<dbReference type="SUPFAM" id="SSF49785">
    <property type="entry name" value="Galactose-binding domain-like"/>
    <property type="match status" value="1"/>
</dbReference>
<feature type="chain" id="PRO_5045472835" description="CBM-cenC domain-containing protein" evidence="2">
    <location>
        <begin position="21"/>
        <end position="274"/>
    </location>
</feature>
<comment type="caution">
    <text evidence="3">The sequence shown here is derived from an EMBL/GenBank/DDBJ whole genome shotgun (WGS) entry which is preliminary data.</text>
</comment>